<dbReference type="InterPro" id="IPR026960">
    <property type="entry name" value="RVT-Znf"/>
</dbReference>
<comment type="caution">
    <text evidence="2">The sequence shown here is derived from an EMBL/GenBank/DDBJ whole genome shotgun (WGS) entry which is preliminary data.</text>
</comment>
<organism evidence="2 3">
    <name type="scientific">Hibiscus sabdariffa</name>
    <name type="common">roselle</name>
    <dbReference type="NCBI Taxonomy" id="183260"/>
    <lineage>
        <taxon>Eukaryota</taxon>
        <taxon>Viridiplantae</taxon>
        <taxon>Streptophyta</taxon>
        <taxon>Embryophyta</taxon>
        <taxon>Tracheophyta</taxon>
        <taxon>Spermatophyta</taxon>
        <taxon>Magnoliopsida</taxon>
        <taxon>eudicotyledons</taxon>
        <taxon>Gunneridae</taxon>
        <taxon>Pentapetalae</taxon>
        <taxon>rosids</taxon>
        <taxon>malvids</taxon>
        <taxon>Malvales</taxon>
        <taxon>Malvaceae</taxon>
        <taxon>Malvoideae</taxon>
        <taxon>Hibiscus</taxon>
    </lineage>
</organism>
<proteinExistence type="predicted"/>
<keyword evidence="3" id="KW-1185">Reference proteome</keyword>
<reference evidence="2 3" key="1">
    <citation type="journal article" date="2024" name="G3 (Bethesda)">
        <title>Genome assembly of Hibiscus sabdariffa L. provides insights into metabolisms of medicinal natural products.</title>
        <authorList>
            <person name="Kim T."/>
        </authorList>
    </citation>
    <scope>NUCLEOTIDE SEQUENCE [LARGE SCALE GENOMIC DNA]</scope>
    <source>
        <strain evidence="2">TK-2024</strain>
        <tissue evidence="2">Old leaves</tissue>
    </source>
</reference>
<evidence type="ECO:0000259" key="1">
    <source>
        <dbReference type="Pfam" id="PF13966"/>
    </source>
</evidence>
<evidence type="ECO:0000313" key="3">
    <source>
        <dbReference type="Proteomes" id="UP001396334"/>
    </source>
</evidence>
<feature type="domain" description="Reverse transcriptase zinc-binding" evidence="1">
    <location>
        <begin position="745"/>
        <end position="832"/>
    </location>
</feature>
<dbReference type="Proteomes" id="UP001396334">
    <property type="component" value="Unassembled WGS sequence"/>
</dbReference>
<evidence type="ECO:0000313" key="2">
    <source>
        <dbReference type="EMBL" id="KAK9034393.1"/>
    </source>
</evidence>
<gene>
    <name evidence="2" type="ORF">V6N11_050560</name>
</gene>
<dbReference type="Pfam" id="PF13966">
    <property type="entry name" value="zf-RVT"/>
    <property type="match status" value="1"/>
</dbReference>
<name>A0ABR2TA48_9ROSI</name>
<dbReference type="PANTHER" id="PTHR36617:SF5">
    <property type="entry name" value="OS05G0421675 PROTEIN"/>
    <property type="match status" value="1"/>
</dbReference>
<accession>A0ABR2TA48</accession>
<sequence>MACRDDMMRVVAKLDKSIIDGKHIIVSKERFPRDRVGGVSSLRKAQSSDLTKSVHWQPAIKKNVGVALDKSVVNVKVLNDGDNFTSLNIPVEKNAWLKCCLVGILKNLFEVGFVQQAFLHEGIDARLVRWGVEQAPLLINDIPHQFCYVNLAGVPLTCWHSDFFSTVGKQWGSFVDIEENTRTRARLDVACVILRVASLLTIPDFLMVEALGFKFKIDISLGFKEVVDSVPGNGEVEENFADVWPENHFEQDLVGEQIGVEVQNNCSSHGVGLVAEFSRNNTFHIPTMNGIDGDTLTKNLASPRIVYNNDSIIGSGLHDKLVQEKENLMFVPVSSVGLTGQALGLSSPILVDSVPIYNNPIILGADRPGLGSGSTPISSIKIRDEWGAGNFENFPTSPSICSSKVNSDCAEEFVPDSLDGVDSFVGGVNIEVVGSRFQCNSGSSAPLPQQGLFKACIRRRVRRHVRDSLEGIQSLGGKSFIPLSSDKNFTAEELEAEAVWDISNLLDIAFKGGKEAVVSRVWKSIALLEKEISVLESRIQSEGNVQDLLTRLGELRAGLWMEFRREESSWLQKSRLRALIGKWYWRYGNESASLWRRVIASKTSRSESALLSVPGCGRNTSWIWKGILKSACCEDSFGLCFRVNLSVQVGDGKHILFWDDVWLGNSSLKDQFPRFYALSCNKSGKVADFGRKIGARWVWHIPLRRGLFDRELPYWQEFMSRLNTFQSSVSGHDWVRWLGSSDGSFSVKSLKKLVIGPLPPSNFWDDFVWIGFAPPKVELFVWLVMLERISVKVELVKRGVVLSGSSLCVFCQEFPESTDHLLFTCHFSWKLWMSFCAGLGLSSVWPKNPKLFMEAWRDLCSSSFSMVWSFIPFAVIWTLWLFRNEIVFNSKCLDWLQLVFCSKFRLGSWVKAKFGECSLSLDCIVNNPFVVTNLCLLPRPLASAQSWSPPPHGFAKLNVDGALSSSREAGGLGGLLRDENGRILFQFLESCGSGPPALIELQAAKLGMDLFLRSE</sequence>
<dbReference type="EMBL" id="JBBPBN010000007">
    <property type="protein sequence ID" value="KAK9034393.1"/>
    <property type="molecule type" value="Genomic_DNA"/>
</dbReference>
<protein>
    <recommendedName>
        <fullName evidence="1">Reverse transcriptase zinc-binding domain-containing protein</fullName>
    </recommendedName>
</protein>
<dbReference type="PANTHER" id="PTHR36617">
    <property type="entry name" value="PROTEIN, PUTATIVE-RELATED"/>
    <property type="match status" value="1"/>
</dbReference>